<accession>C0QAV1</accession>
<dbReference type="GO" id="GO:0000160">
    <property type="term" value="P:phosphorelay signal transduction system"/>
    <property type="evidence" value="ECO:0007669"/>
    <property type="project" value="UniProtKB-KW"/>
</dbReference>
<evidence type="ECO:0000313" key="8">
    <source>
        <dbReference type="Proteomes" id="UP000000442"/>
    </source>
</evidence>
<dbReference type="GO" id="GO:0003677">
    <property type="term" value="F:DNA binding"/>
    <property type="evidence" value="ECO:0007669"/>
    <property type="project" value="UniProtKB-KW"/>
</dbReference>
<organism evidence="7 8">
    <name type="scientific">Desulforapulum autotrophicum (strain ATCC 43914 / DSM 3382 / VKM B-1955 / HRM2)</name>
    <name type="common">Desulfobacterium autotrophicum</name>
    <dbReference type="NCBI Taxonomy" id="177437"/>
    <lineage>
        <taxon>Bacteria</taxon>
        <taxon>Pseudomonadati</taxon>
        <taxon>Thermodesulfobacteriota</taxon>
        <taxon>Desulfobacteria</taxon>
        <taxon>Desulfobacterales</taxon>
        <taxon>Desulfobacteraceae</taxon>
        <taxon>Desulforapulum</taxon>
    </lineage>
</organism>
<evidence type="ECO:0000259" key="5">
    <source>
        <dbReference type="PROSITE" id="PS50110"/>
    </source>
</evidence>
<feature type="domain" description="Response regulatory" evidence="5">
    <location>
        <begin position="6"/>
        <end position="120"/>
    </location>
</feature>
<evidence type="ECO:0000259" key="6">
    <source>
        <dbReference type="PROSITE" id="PS51371"/>
    </source>
</evidence>
<keyword evidence="4" id="KW-0129">CBS domain</keyword>
<proteinExistence type="predicted"/>
<dbReference type="eggNOG" id="COG0517">
    <property type="taxonomic scope" value="Bacteria"/>
</dbReference>
<keyword evidence="2" id="KW-0902">Two-component regulatory system</keyword>
<dbReference type="Gene3D" id="3.40.50.2300">
    <property type="match status" value="1"/>
</dbReference>
<feature type="modified residue" description="4-aspartylphosphate" evidence="3">
    <location>
        <position position="55"/>
    </location>
</feature>
<dbReference type="STRING" id="177437.HRM2_38260"/>
<dbReference type="InterPro" id="IPR046342">
    <property type="entry name" value="CBS_dom_sf"/>
</dbReference>
<dbReference type="SUPFAM" id="SSF54631">
    <property type="entry name" value="CBS-domain pair"/>
    <property type="match status" value="1"/>
</dbReference>
<evidence type="ECO:0000256" key="4">
    <source>
        <dbReference type="PROSITE-ProRule" id="PRU00703"/>
    </source>
</evidence>
<dbReference type="Proteomes" id="UP000000442">
    <property type="component" value="Chromosome"/>
</dbReference>
<dbReference type="KEGG" id="dat:HRM2_38260"/>
<dbReference type="HOGENOM" id="CLU_920468_0_0_7"/>
<dbReference type="PANTHER" id="PTHR44591">
    <property type="entry name" value="STRESS RESPONSE REGULATOR PROTEIN 1"/>
    <property type="match status" value="1"/>
</dbReference>
<feature type="domain" description="CBS" evidence="6">
    <location>
        <begin position="138"/>
        <end position="215"/>
    </location>
</feature>
<dbReference type="Pfam" id="PF00571">
    <property type="entry name" value="CBS"/>
    <property type="match status" value="2"/>
</dbReference>
<dbReference type="InterPro" id="IPR001789">
    <property type="entry name" value="Sig_transdc_resp-reg_receiver"/>
</dbReference>
<dbReference type="Pfam" id="PF00072">
    <property type="entry name" value="Response_reg"/>
    <property type="match status" value="1"/>
</dbReference>
<dbReference type="RefSeq" id="WP_015905630.1">
    <property type="nucleotide sequence ID" value="NC_012108.1"/>
</dbReference>
<dbReference type="SMART" id="SM00116">
    <property type="entry name" value="CBS"/>
    <property type="match status" value="2"/>
</dbReference>
<dbReference type="AlphaFoldDB" id="C0QAV1"/>
<evidence type="ECO:0000256" key="1">
    <source>
        <dbReference type="ARBA" id="ARBA00022553"/>
    </source>
</evidence>
<keyword evidence="7" id="KW-0238">DNA-binding</keyword>
<dbReference type="InterPro" id="IPR000644">
    <property type="entry name" value="CBS_dom"/>
</dbReference>
<feature type="domain" description="CBS" evidence="6">
    <location>
        <begin position="247"/>
        <end position="301"/>
    </location>
</feature>
<dbReference type="OrthoDB" id="9788090at2"/>
<keyword evidence="8" id="KW-1185">Reference proteome</keyword>
<protein>
    <submittedName>
        <fullName evidence="7">Two-component response regulator (CheY-like receiver domain and a winged-helix DNA-binding domain)</fullName>
    </submittedName>
</protein>
<name>C0QAV1_DESAH</name>
<reference evidence="7 8" key="1">
    <citation type="journal article" date="2009" name="Environ. Microbiol.">
        <title>Genome sequence of Desulfobacterium autotrophicum HRM2, a marine sulfate reducer oxidizing organic carbon completely to carbon dioxide.</title>
        <authorList>
            <person name="Strittmatter A.W."/>
            <person name="Liesegang H."/>
            <person name="Rabus R."/>
            <person name="Decker I."/>
            <person name="Amann J."/>
            <person name="Andres S."/>
            <person name="Henne A."/>
            <person name="Fricke W.F."/>
            <person name="Martinez-Arias R."/>
            <person name="Bartels D."/>
            <person name="Goesmann A."/>
            <person name="Krause L."/>
            <person name="Puehler A."/>
            <person name="Klenk H.P."/>
            <person name="Richter M."/>
            <person name="Schuler M."/>
            <person name="Gloeckner F.O."/>
            <person name="Meyerdierks A."/>
            <person name="Gottschalk G."/>
            <person name="Amann R."/>
        </authorList>
    </citation>
    <scope>NUCLEOTIDE SEQUENCE [LARGE SCALE GENOMIC DNA]</scope>
    <source>
        <strain evidence="8">ATCC 43914 / DSM 3382 / HRM2</strain>
    </source>
</reference>
<gene>
    <name evidence="7" type="ordered locus">HRM2_38260</name>
</gene>
<dbReference type="InterPro" id="IPR011006">
    <property type="entry name" value="CheY-like_superfamily"/>
</dbReference>
<dbReference type="CDD" id="cd02205">
    <property type="entry name" value="CBS_pair_SF"/>
    <property type="match status" value="1"/>
</dbReference>
<evidence type="ECO:0000313" key="7">
    <source>
        <dbReference type="EMBL" id="ACN16884.1"/>
    </source>
</evidence>
<dbReference type="PROSITE" id="PS51371">
    <property type="entry name" value="CBS"/>
    <property type="match status" value="2"/>
</dbReference>
<keyword evidence="1 3" id="KW-0597">Phosphoprotein</keyword>
<dbReference type="PROSITE" id="PS50110">
    <property type="entry name" value="RESPONSE_REGULATORY"/>
    <property type="match status" value="1"/>
</dbReference>
<dbReference type="SUPFAM" id="SSF52172">
    <property type="entry name" value="CheY-like"/>
    <property type="match status" value="1"/>
</dbReference>
<dbReference type="InterPro" id="IPR050595">
    <property type="entry name" value="Bact_response_regulator"/>
</dbReference>
<evidence type="ECO:0000256" key="2">
    <source>
        <dbReference type="ARBA" id="ARBA00023012"/>
    </source>
</evidence>
<dbReference type="SMART" id="SM00448">
    <property type="entry name" value="REC"/>
    <property type="match status" value="1"/>
</dbReference>
<evidence type="ECO:0000256" key="3">
    <source>
        <dbReference type="PROSITE-ProRule" id="PRU00169"/>
    </source>
</evidence>
<dbReference type="Gene3D" id="3.10.580.10">
    <property type="entry name" value="CBS-domain"/>
    <property type="match status" value="1"/>
</dbReference>
<dbReference type="eggNOG" id="COG2204">
    <property type="taxonomic scope" value="Bacteria"/>
</dbReference>
<sequence>MLKQIKVLMVDDEERFRETTSTLLKKRGFITTIAASGEAAIEVIKKTPQDVVILDIRMGGMDGHEALAEIKRISPATEVIMLTGHGTPDSAAKALTKDAFDYLNKPCDIDLLAMKIQDAYTAQKIGKKQRDKKVSDVMLGIDVYSTITMDATVKEAMEKLNLSFRSSIASSRLMETGHRSLLIFDNTNKEPVGILSIMDLLKAVRPAYLSAPKPSTADSMQYSSMFWDGLFYTQTKAMANKKVKDFMGDMPPMIDEETNLMEVANLMVTTGLRRLIVKKDGRVTGIIREQDLFFEMANIIL</sequence>
<dbReference type="PANTHER" id="PTHR44591:SF14">
    <property type="entry name" value="PROTEIN PILG"/>
    <property type="match status" value="1"/>
</dbReference>
<dbReference type="EMBL" id="CP001087">
    <property type="protein sequence ID" value="ACN16884.1"/>
    <property type="molecule type" value="Genomic_DNA"/>
</dbReference>